<protein>
    <submittedName>
        <fullName evidence="2">Uncharacterized protein</fullName>
    </submittedName>
</protein>
<evidence type="ECO:0000256" key="1">
    <source>
        <dbReference type="SAM" id="MobiDB-lite"/>
    </source>
</evidence>
<feature type="region of interest" description="Disordered" evidence="1">
    <location>
        <begin position="210"/>
        <end position="236"/>
    </location>
</feature>
<name>A0A371BFN2_9SPHN</name>
<dbReference type="OrthoDB" id="7301376at2"/>
<organism evidence="2 3">
    <name type="scientific">Sphingorhabdus pulchriflava</name>
    <dbReference type="NCBI Taxonomy" id="2292257"/>
    <lineage>
        <taxon>Bacteria</taxon>
        <taxon>Pseudomonadati</taxon>
        <taxon>Pseudomonadota</taxon>
        <taxon>Alphaproteobacteria</taxon>
        <taxon>Sphingomonadales</taxon>
        <taxon>Sphingomonadaceae</taxon>
        <taxon>Sphingorhabdus</taxon>
    </lineage>
</organism>
<reference evidence="3" key="1">
    <citation type="submission" date="2018-08" db="EMBL/GenBank/DDBJ databases">
        <authorList>
            <person name="Kim S.-J."/>
            <person name="Jung G.-Y."/>
        </authorList>
    </citation>
    <scope>NUCLEOTIDE SEQUENCE [LARGE SCALE GENOMIC DNA]</scope>
    <source>
        <strain evidence="3">GY_G</strain>
    </source>
</reference>
<keyword evidence="3" id="KW-1185">Reference proteome</keyword>
<dbReference type="Proteomes" id="UP000263833">
    <property type="component" value="Unassembled WGS sequence"/>
</dbReference>
<comment type="caution">
    <text evidence="2">The sequence shown here is derived from an EMBL/GenBank/DDBJ whole genome shotgun (WGS) entry which is preliminary data.</text>
</comment>
<accession>A0A371BFN2</accession>
<sequence length="236" mass="25784">MVAIYRSEVVQAREGLGGAARPWERTGSIDVEQLVTWALADQMVERFETAGLYAIEAEAAGYASSGMGGCGVGKMMQIGHLGCRVDTGGVRIFDAVHPVAYAVASALQHIDGADRVRYHGRAGTRPTEWVEPQHKARASVWVKPWVEAQVEYEGPGRKGGYCPVIILWDEGRRTRGQKLYREWWTALTDLAWVLSTQALGFMVTPPSAPPEPWIAAHKGQGGQAHPRHGSSQPLQT</sequence>
<evidence type="ECO:0000313" key="2">
    <source>
        <dbReference type="EMBL" id="RDV06415.1"/>
    </source>
</evidence>
<dbReference type="RefSeq" id="WP_115547968.1">
    <property type="nucleotide sequence ID" value="NZ_QRGP01000001.1"/>
</dbReference>
<evidence type="ECO:0000313" key="3">
    <source>
        <dbReference type="Proteomes" id="UP000263833"/>
    </source>
</evidence>
<dbReference type="EMBL" id="QRGP01000001">
    <property type="protein sequence ID" value="RDV06415.1"/>
    <property type="molecule type" value="Genomic_DNA"/>
</dbReference>
<proteinExistence type="predicted"/>
<dbReference type="AlphaFoldDB" id="A0A371BFN2"/>
<gene>
    <name evidence="2" type="ORF">DXH95_03030</name>
</gene>